<dbReference type="EMBL" id="CP132508">
    <property type="protein sequence ID" value="WPD18636.1"/>
    <property type="molecule type" value="Genomic_DNA"/>
</dbReference>
<feature type="transmembrane region" description="Helical" evidence="2">
    <location>
        <begin position="101"/>
        <end position="121"/>
    </location>
</feature>
<name>A0ABZ0QMK5_9FIRM</name>
<evidence type="ECO:0000313" key="4">
    <source>
        <dbReference type="Proteomes" id="UP001304683"/>
    </source>
</evidence>
<accession>A0ABZ0QMK5</accession>
<protein>
    <recommendedName>
        <fullName evidence="5">DUF4175 domain-containing protein</fullName>
    </recommendedName>
</protein>
<dbReference type="PANTHER" id="PTHR40903">
    <property type="entry name" value="GLYCINE-RICH CELL WALL STRUCTURAL PROTEIN 1-LIKE"/>
    <property type="match status" value="1"/>
</dbReference>
<sequence>MAGFRFLPRKRRPGRQGSGLGPVWAAAVSAALARARRRPGPARATTMTTVADPHLAGALQPWRHRLRLAHALATAARAAVVAPGVALPWLLLDRFSLERTWLVVAGVSAAAALLVLVCVAVRRAPGWREAARAADRVAGLAEQAVTALAPLPGTPPAFQALQRQRALEALAGADPRQLPLAPRGWRRLAAVAAVAVVLDAALLLWPNPLAPVRAEREQFRRAVVQAQAQLDELRRSLEQGAAEGGPAENPAAEQRRRELERALDELDRRLEAARRNPTRETLAAAAEAARRARDLAAVTQAGNPAGTGERGNESSRATSRAETAALARDLSQQLRAASDRVARGERLSPQERQSLAQAASRLAARLGNPAGGAGGEGGQDSAAGAGLAGDLTRLAGSLAAGSSPSAAELAVLADQTASLASRFGSAPGAGSGQLAALPQLSPEDLAAIADSLAAATASAPATVADAGPGNAGHGSAGDGGGRGNGASSAGEGAGTGVGAGGGGAGSGSGPGGGSGGGGGSGAGSGGGSGGSGWGTGTAGSPLAGGLGPLPGAGGQVYRLPGSNAPGSLALPGWTQEPIAVRPGTTAPASGLRAEFAAQAALDLGEEPLPEELERLVEAYFSAGPGR</sequence>
<evidence type="ECO:0000256" key="2">
    <source>
        <dbReference type="SAM" id="Phobius"/>
    </source>
</evidence>
<reference evidence="3 4" key="1">
    <citation type="submission" date="2023-08" db="EMBL/GenBank/DDBJ databases">
        <title>Genome sequence of Thermaerobacter compostii strain Ins1, a spore-forming filamentous bacterium isolated from a deep geothermal reservoir.</title>
        <authorList>
            <person name="Bregnard D."/>
            <person name="Gonzalez D."/>
            <person name="Junier P."/>
        </authorList>
    </citation>
    <scope>NUCLEOTIDE SEQUENCE [LARGE SCALE GENOMIC DNA]</scope>
    <source>
        <strain evidence="3 4">Ins1</strain>
    </source>
</reference>
<feature type="region of interest" description="Disordered" evidence="1">
    <location>
        <begin position="293"/>
        <end position="323"/>
    </location>
</feature>
<feature type="region of interest" description="Disordered" evidence="1">
    <location>
        <begin position="337"/>
        <end position="359"/>
    </location>
</feature>
<evidence type="ECO:0000313" key="3">
    <source>
        <dbReference type="EMBL" id="WPD18636.1"/>
    </source>
</evidence>
<feature type="transmembrane region" description="Helical" evidence="2">
    <location>
        <begin position="68"/>
        <end position="89"/>
    </location>
</feature>
<keyword evidence="2" id="KW-1133">Transmembrane helix</keyword>
<feature type="compositionally biased region" description="Gly residues" evidence="1">
    <location>
        <begin position="469"/>
        <end position="484"/>
    </location>
</feature>
<evidence type="ECO:0000256" key="1">
    <source>
        <dbReference type="SAM" id="MobiDB-lite"/>
    </source>
</evidence>
<keyword evidence="4" id="KW-1185">Reference proteome</keyword>
<feature type="region of interest" description="Disordered" evidence="1">
    <location>
        <begin position="269"/>
        <end position="288"/>
    </location>
</feature>
<evidence type="ECO:0008006" key="5">
    <source>
        <dbReference type="Google" id="ProtNLM"/>
    </source>
</evidence>
<dbReference type="PANTHER" id="PTHR40903:SF1">
    <property type="entry name" value="HYPHALLY REGULATED CELL WALL PROTEIN 3"/>
    <property type="match status" value="1"/>
</dbReference>
<feature type="region of interest" description="Disordered" evidence="1">
    <location>
        <begin position="462"/>
        <end position="562"/>
    </location>
</feature>
<organism evidence="3 4">
    <name type="scientific">Thermaerobacter composti</name>
    <dbReference type="NCBI Taxonomy" id="554949"/>
    <lineage>
        <taxon>Bacteria</taxon>
        <taxon>Bacillati</taxon>
        <taxon>Bacillota</taxon>
        <taxon>Clostridia</taxon>
        <taxon>Eubacteriales</taxon>
        <taxon>Clostridiales Family XVII. Incertae Sedis</taxon>
        <taxon>Thermaerobacter</taxon>
    </lineage>
</organism>
<feature type="compositionally biased region" description="Low complexity" evidence="1">
    <location>
        <begin position="314"/>
        <end position="323"/>
    </location>
</feature>
<keyword evidence="2" id="KW-0472">Membrane</keyword>
<dbReference type="RefSeq" id="WP_318750451.1">
    <property type="nucleotide sequence ID" value="NZ_CP132508.1"/>
</dbReference>
<feature type="compositionally biased region" description="Basic and acidic residues" evidence="1">
    <location>
        <begin position="269"/>
        <end position="278"/>
    </location>
</feature>
<feature type="compositionally biased region" description="Gly residues" evidence="1">
    <location>
        <begin position="491"/>
        <end position="554"/>
    </location>
</feature>
<feature type="compositionally biased region" description="Basic and acidic residues" evidence="1">
    <location>
        <begin position="337"/>
        <end position="349"/>
    </location>
</feature>
<proteinExistence type="predicted"/>
<feature type="transmembrane region" description="Helical" evidence="2">
    <location>
        <begin position="188"/>
        <end position="206"/>
    </location>
</feature>
<gene>
    <name evidence="3" type="ORF">Q5761_09760</name>
</gene>
<keyword evidence="2" id="KW-0812">Transmembrane</keyword>
<dbReference type="Proteomes" id="UP001304683">
    <property type="component" value="Chromosome"/>
</dbReference>